<keyword evidence="3" id="KW-0325">Glycoprotein</keyword>
<dbReference type="InterPro" id="IPR013517">
    <property type="entry name" value="FG-GAP"/>
</dbReference>
<sequence length="316" mass="33168">MWLVLLAAGSAGGLIEVSVSQVAKLTAHDAGESDRFGATVSLYDGTVVSGAKFKDEAFEDEGAVYVFNATLQLAKIVPSDGGVDDEFGGAVAVYGNRIVVGARYDDDVATDAGAAYVFEGYVQIAKFTASDGEEDDHFGRSVAIFNDTVVVGAYFEDGNGTVDAGAAYVFDLSTGTQVCKLTGDSEPEDYFGSSVAVYNNTIVVGASRDDDAAEDAGALYVFEGCRRTAKLTASDAGSGDYLGESVGIYEKRIVSGARFHDDLASNAGAVYVFDDADPWSQVAKLTASDAQEDDWLGRSRKSWRATGNPGIFLAEP</sequence>
<dbReference type="EMBL" id="JAQMWT010000492">
    <property type="protein sequence ID" value="KAJ8600616.1"/>
    <property type="molecule type" value="Genomic_DNA"/>
</dbReference>
<accession>A0AAD7XJG7</accession>
<protein>
    <submittedName>
        <fullName evidence="4">Uncharacterized protein</fullName>
    </submittedName>
</protein>
<evidence type="ECO:0000256" key="3">
    <source>
        <dbReference type="ARBA" id="ARBA00023180"/>
    </source>
</evidence>
<dbReference type="Proteomes" id="UP001230188">
    <property type="component" value="Unassembled WGS sequence"/>
</dbReference>
<evidence type="ECO:0000313" key="4">
    <source>
        <dbReference type="EMBL" id="KAJ8600616.1"/>
    </source>
</evidence>
<evidence type="ECO:0000256" key="1">
    <source>
        <dbReference type="ARBA" id="ARBA00022729"/>
    </source>
</evidence>
<dbReference type="AlphaFoldDB" id="A0AAD7XJG7"/>
<keyword evidence="5" id="KW-1185">Reference proteome</keyword>
<gene>
    <name evidence="4" type="ORF">CTAYLR_010598</name>
</gene>
<dbReference type="SMART" id="SM00191">
    <property type="entry name" value="Int_alpha"/>
    <property type="match status" value="3"/>
</dbReference>
<dbReference type="PANTHER" id="PTHR36220">
    <property type="entry name" value="UNNAMED PRODUCT"/>
    <property type="match status" value="1"/>
</dbReference>
<keyword evidence="1" id="KW-0732">Signal</keyword>
<proteinExistence type="predicted"/>
<reference evidence="4" key="1">
    <citation type="submission" date="2023-01" db="EMBL/GenBank/DDBJ databases">
        <title>Metagenome sequencing of chrysophaentin producing Chrysophaeum taylorii.</title>
        <authorList>
            <person name="Davison J."/>
            <person name="Bewley C."/>
        </authorList>
    </citation>
    <scope>NUCLEOTIDE SEQUENCE</scope>
    <source>
        <strain evidence="4">NIES-1699</strain>
    </source>
</reference>
<dbReference type="InterPro" id="IPR011047">
    <property type="entry name" value="Quinoprotein_ADH-like_sf"/>
</dbReference>
<dbReference type="SUPFAM" id="SSF50998">
    <property type="entry name" value="Quinoprotein alcohol dehydrogenase-like"/>
    <property type="match status" value="1"/>
</dbReference>
<organism evidence="4 5">
    <name type="scientific">Chrysophaeum taylorii</name>
    <dbReference type="NCBI Taxonomy" id="2483200"/>
    <lineage>
        <taxon>Eukaryota</taxon>
        <taxon>Sar</taxon>
        <taxon>Stramenopiles</taxon>
        <taxon>Ochrophyta</taxon>
        <taxon>Pelagophyceae</taxon>
        <taxon>Pelagomonadales</taxon>
        <taxon>Pelagomonadaceae</taxon>
        <taxon>Chrysophaeum</taxon>
    </lineage>
</organism>
<dbReference type="InterPro" id="IPR013519">
    <property type="entry name" value="Int_alpha_beta-p"/>
</dbReference>
<dbReference type="Pfam" id="PF14312">
    <property type="entry name" value="FG-GAP_2"/>
    <property type="match status" value="5"/>
</dbReference>
<evidence type="ECO:0000256" key="2">
    <source>
        <dbReference type="ARBA" id="ARBA00022737"/>
    </source>
</evidence>
<keyword evidence="2" id="KW-0677">Repeat</keyword>
<comment type="caution">
    <text evidence="4">The sequence shown here is derived from an EMBL/GenBank/DDBJ whole genome shotgun (WGS) entry which is preliminary data.</text>
</comment>
<evidence type="ECO:0000313" key="5">
    <source>
        <dbReference type="Proteomes" id="UP001230188"/>
    </source>
</evidence>
<dbReference type="InterPro" id="IPR028994">
    <property type="entry name" value="Integrin_alpha_N"/>
</dbReference>
<dbReference type="Gene3D" id="2.130.10.130">
    <property type="entry name" value="Integrin alpha, N-terminal"/>
    <property type="match status" value="2"/>
</dbReference>
<name>A0AAD7XJG7_9STRA</name>
<dbReference type="PANTHER" id="PTHR36220:SF1">
    <property type="entry name" value="GAMMA TUBULIN COMPLEX COMPONENT C-TERMINAL DOMAIN-CONTAINING PROTEIN"/>
    <property type="match status" value="1"/>
</dbReference>